<dbReference type="Proteomes" id="UP000503447">
    <property type="component" value="Chromosome"/>
</dbReference>
<protein>
    <recommendedName>
        <fullName evidence="3">3-deoxy-D-manno-oct-2-ulosonic acid (Kdo) hydroxylase</fullName>
    </recommendedName>
</protein>
<dbReference type="EMBL" id="CP053452">
    <property type="protein sequence ID" value="QJW98981.1"/>
    <property type="molecule type" value="Genomic_DNA"/>
</dbReference>
<evidence type="ECO:0000313" key="1">
    <source>
        <dbReference type="EMBL" id="QJW98981.1"/>
    </source>
</evidence>
<dbReference type="Pfam" id="PF11004">
    <property type="entry name" value="Kdo_hydroxy"/>
    <property type="match status" value="1"/>
</dbReference>
<sequence length="291" mass="32044">MSAIHPIALSTWGGTFPATEQAIATDALEAGHVLFLPDLRFGLSDAERAYLTPEIVGRSKNVSYDPANGKIGGTTVAALKVNELRALMDRFATSTRNLLAALLPTYGAGLHQAKTSLRPVEVAGRVQSWRKDDTRLHVDSFPSQPSNGKRILRVFSNVNPTGRARVWKVGEPFESVARRYWPKLRAPLPGERGLLAAVRVTKAVRTRYDHYMLKLHDAMKLDPEYQARFSAATHPFPANSTWVCFTDQVSHAAVSGAHQLEQTFWVDVSVLRNPASAPLRVLETLAGRKLA</sequence>
<dbReference type="AlphaFoldDB" id="A0A6M5Z0N6"/>
<gene>
    <name evidence="1" type="ORF">FTUN_6576</name>
</gene>
<reference evidence="2" key="1">
    <citation type="submission" date="2020-05" db="EMBL/GenBank/DDBJ databases">
        <title>Frigoriglobus tundricola gen. nov., sp. nov., a psychrotolerant cellulolytic planctomycete of the family Gemmataceae with two divergent copies of 16S rRNA gene.</title>
        <authorList>
            <person name="Kulichevskaya I.S."/>
            <person name="Ivanova A.A."/>
            <person name="Naumoff D.G."/>
            <person name="Beletsky A.V."/>
            <person name="Rijpstra W.I.C."/>
            <person name="Sinninghe Damste J.S."/>
            <person name="Mardanov A.V."/>
            <person name="Ravin N.V."/>
            <person name="Dedysh S.N."/>
        </authorList>
    </citation>
    <scope>NUCLEOTIDE SEQUENCE [LARGE SCALE GENOMIC DNA]</scope>
    <source>
        <strain evidence="2">PL17</strain>
    </source>
</reference>
<keyword evidence="2" id="KW-1185">Reference proteome</keyword>
<organism evidence="1 2">
    <name type="scientific">Frigoriglobus tundricola</name>
    <dbReference type="NCBI Taxonomy" id="2774151"/>
    <lineage>
        <taxon>Bacteria</taxon>
        <taxon>Pseudomonadati</taxon>
        <taxon>Planctomycetota</taxon>
        <taxon>Planctomycetia</taxon>
        <taxon>Gemmatales</taxon>
        <taxon>Gemmataceae</taxon>
        <taxon>Frigoriglobus</taxon>
    </lineage>
</organism>
<dbReference type="InterPro" id="IPR021266">
    <property type="entry name" value="Kdo_hydroxlase"/>
</dbReference>
<name>A0A6M5Z0N6_9BACT</name>
<evidence type="ECO:0008006" key="3">
    <source>
        <dbReference type="Google" id="ProtNLM"/>
    </source>
</evidence>
<accession>A0A6M5Z0N6</accession>
<dbReference type="RefSeq" id="WP_171474043.1">
    <property type="nucleotide sequence ID" value="NZ_CP053452.2"/>
</dbReference>
<dbReference type="KEGG" id="ftj:FTUN_6576"/>
<evidence type="ECO:0000313" key="2">
    <source>
        <dbReference type="Proteomes" id="UP000503447"/>
    </source>
</evidence>
<proteinExistence type="predicted"/>